<dbReference type="EMBL" id="JAHYIQ010000035">
    <property type="protein sequence ID" value="KAK1119724.1"/>
    <property type="molecule type" value="Genomic_DNA"/>
</dbReference>
<name>A0AA40KGU8_9HYME</name>
<evidence type="ECO:0000313" key="2">
    <source>
        <dbReference type="Proteomes" id="UP001177670"/>
    </source>
</evidence>
<accession>A0AA40KGU8</accession>
<reference evidence="1" key="1">
    <citation type="submission" date="2021-10" db="EMBL/GenBank/DDBJ databases">
        <title>Melipona bicolor Genome sequencing and assembly.</title>
        <authorList>
            <person name="Araujo N.S."/>
            <person name="Arias M.C."/>
        </authorList>
    </citation>
    <scope>NUCLEOTIDE SEQUENCE</scope>
    <source>
        <strain evidence="1">USP_2M_L1-L4_2017</strain>
        <tissue evidence="1">Whole body</tissue>
    </source>
</reference>
<feature type="non-terminal residue" evidence="1">
    <location>
        <position position="65"/>
    </location>
</feature>
<dbReference type="Proteomes" id="UP001177670">
    <property type="component" value="Unassembled WGS sequence"/>
</dbReference>
<sequence>MLRAGIVCKTYRKHVRVQTAIFHVVNSREERGERSTLKIGKRGPLPGCVLSSERILATDNVATNV</sequence>
<keyword evidence="2" id="KW-1185">Reference proteome</keyword>
<organism evidence="1 2">
    <name type="scientific">Melipona bicolor</name>
    <dbReference type="NCBI Taxonomy" id="60889"/>
    <lineage>
        <taxon>Eukaryota</taxon>
        <taxon>Metazoa</taxon>
        <taxon>Ecdysozoa</taxon>
        <taxon>Arthropoda</taxon>
        <taxon>Hexapoda</taxon>
        <taxon>Insecta</taxon>
        <taxon>Pterygota</taxon>
        <taxon>Neoptera</taxon>
        <taxon>Endopterygota</taxon>
        <taxon>Hymenoptera</taxon>
        <taxon>Apocrita</taxon>
        <taxon>Aculeata</taxon>
        <taxon>Apoidea</taxon>
        <taxon>Anthophila</taxon>
        <taxon>Apidae</taxon>
        <taxon>Melipona</taxon>
    </lineage>
</organism>
<dbReference type="AlphaFoldDB" id="A0AA40KGU8"/>
<protein>
    <submittedName>
        <fullName evidence="1">Uncharacterized protein</fullName>
    </submittedName>
</protein>
<gene>
    <name evidence="1" type="ORF">K0M31_013140</name>
</gene>
<comment type="caution">
    <text evidence="1">The sequence shown here is derived from an EMBL/GenBank/DDBJ whole genome shotgun (WGS) entry which is preliminary data.</text>
</comment>
<evidence type="ECO:0000313" key="1">
    <source>
        <dbReference type="EMBL" id="KAK1119724.1"/>
    </source>
</evidence>
<proteinExistence type="predicted"/>